<evidence type="ECO:0000313" key="2">
    <source>
        <dbReference type="Proteomes" id="UP000500857"/>
    </source>
</evidence>
<organism evidence="1 2">
    <name type="scientific">Oxynema aestuarii AP17</name>
    <dbReference type="NCBI Taxonomy" id="2064643"/>
    <lineage>
        <taxon>Bacteria</taxon>
        <taxon>Bacillati</taxon>
        <taxon>Cyanobacteriota</taxon>
        <taxon>Cyanophyceae</taxon>
        <taxon>Oscillatoriophycideae</taxon>
        <taxon>Oscillatoriales</taxon>
        <taxon>Oscillatoriaceae</taxon>
        <taxon>Oxynema</taxon>
        <taxon>Oxynema aestuarii</taxon>
    </lineage>
</organism>
<keyword evidence="2" id="KW-1185">Reference proteome</keyword>
<dbReference type="AlphaFoldDB" id="A0A6H1TVJ2"/>
<protein>
    <submittedName>
        <fullName evidence="1">Uncharacterized protein</fullName>
    </submittedName>
</protein>
<dbReference type="EMBL" id="CP051167">
    <property type="protein sequence ID" value="QIZ69773.1"/>
    <property type="molecule type" value="Genomic_DNA"/>
</dbReference>
<sequence>MPRVATWKTGYFPYIRIISGILSNFTDSVNLGAYTEAIAVSFTLSLKKVGSYFTKTSCPSARKSSMSTMTCQSSNPLVASFNERDTQALEAMFAECDGREIGEIEDFLHRYVAPRHKAFTETVKP</sequence>
<dbReference type="Proteomes" id="UP000500857">
    <property type="component" value="Chromosome"/>
</dbReference>
<proteinExistence type="predicted"/>
<dbReference type="KEGG" id="oxy:HCG48_03575"/>
<evidence type="ECO:0000313" key="1">
    <source>
        <dbReference type="EMBL" id="QIZ69773.1"/>
    </source>
</evidence>
<name>A0A6H1TVJ2_9CYAN</name>
<accession>A0A6H1TVJ2</accession>
<dbReference type="RefSeq" id="WP_168567930.1">
    <property type="nucleotide sequence ID" value="NZ_CP051167.1"/>
</dbReference>
<gene>
    <name evidence="1" type="ORF">HCG48_03575</name>
</gene>
<reference evidence="1 2" key="1">
    <citation type="submission" date="2020-04" db="EMBL/GenBank/DDBJ databases">
        <authorList>
            <person name="Basu S."/>
            <person name="Maruthanayagam V."/>
            <person name="Chakraborty S."/>
            <person name="Pramanik A."/>
            <person name="Mukherjee J."/>
            <person name="Brink B."/>
        </authorList>
    </citation>
    <scope>NUCLEOTIDE SEQUENCE [LARGE SCALE GENOMIC DNA]</scope>
    <source>
        <strain evidence="1 2">AP17</strain>
    </source>
</reference>